<dbReference type="OMA" id="QMMGWID"/>
<dbReference type="SMART" id="SM00380">
    <property type="entry name" value="AP2"/>
    <property type="match status" value="1"/>
</dbReference>
<keyword evidence="5" id="KW-0539">Nucleus</keyword>
<dbReference type="GO" id="GO:0005634">
    <property type="term" value="C:nucleus"/>
    <property type="evidence" value="ECO:0007669"/>
    <property type="project" value="UniProtKB-SubCell"/>
</dbReference>
<dbReference type="SUPFAM" id="SSF54171">
    <property type="entry name" value="DNA-binding domain"/>
    <property type="match status" value="1"/>
</dbReference>
<evidence type="ECO:0000256" key="4">
    <source>
        <dbReference type="ARBA" id="ARBA00023163"/>
    </source>
</evidence>
<dbReference type="PANTHER" id="PTHR31194:SF133">
    <property type="entry name" value="AP2_ERF DOMAIN-CONTAINING PROTEIN"/>
    <property type="match status" value="1"/>
</dbReference>
<name>A0A835A1D1_TETSI</name>
<keyword evidence="2" id="KW-0805">Transcription regulation</keyword>
<keyword evidence="3" id="KW-0238">DNA-binding</keyword>
<comment type="subcellular location">
    <subcellularLocation>
        <location evidence="1">Nucleus</location>
    </subcellularLocation>
</comment>
<dbReference type="AlphaFoldDB" id="A0A835A1D1"/>
<dbReference type="FunFam" id="3.30.730.10:FF:000005">
    <property type="entry name" value="ethylene-responsive transcription factor RAP2-11"/>
    <property type="match status" value="1"/>
</dbReference>
<dbReference type="EMBL" id="JABCRI010000001">
    <property type="protein sequence ID" value="KAF8412327.1"/>
    <property type="molecule type" value="Genomic_DNA"/>
</dbReference>
<sequence>MAESEPTKTTTTTIARPTKAAVRRFVGVRQRPSGRWVAEIKDSSQRVRLWLGTYDTSEEAARAYDEAARALRGENARTNFVAPLNPNSFQFDTSPSSDVFLPESDGRHGLNFSTLKGKLSKNLQSIIARTTDNKSSKSRVSDHFAFGSIFKFKNYQYQSHVDIKSIEKAVQPSIIVPHIPDDPSSWDSSSVSDRSNAGSCEWVRFQPYGADSDGSDIGEGCFGEQGFMDQMMGWMDSPERNAAAREATRSKRLKVSSSVVVPPTFSGSPFIGED</sequence>
<evidence type="ECO:0000256" key="1">
    <source>
        <dbReference type="ARBA" id="ARBA00004123"/>
    </source>
</evidence>
<dbReference type="OrthoDB" id="773121at2759"/>
<evidence type="ECO:0000313" key="8">
    <source>
        <dbReference type="EMBL" id="KAF8412327.1"/>
    </source>
</evidence>
<dbReference type="InterPro" id="IPR036955">
    <property type="entry name" value="AP2/ERF_dom_sf"/>
</dbReference>
<evidence type="ECO:0000256" key="6">
    <source>
        <dbReference type="ARBA" id="ARBA00024343"/>
    </source>
</evidence>
<comment type="similarity">
    <text evidence="6">Belongs to the AP2/ERF transcription factor family. ERF subfamily.</text>
</comment>
<comment type="caution">
    <text evidence="8">The sequence shown here is derived from an EMBL/GenBank/DDBJ whole genome shotgun (WGS) entry which is preliminary data.</text>
</comment>
<evidence type="ECO:0000256" key="3">
    <source>
        <dbReference type="ARBA" id="ARBA00023125"/>
    </source>
</evidence>
<evidence type="ECO:0000313" key="9">
    <source>
        <dbReference type="Proteomes" id="UP000655225"/>
    </source>
</evidence>
<feature type="domain" description="AP2/ERF" evidence="7">
    <location>
        <begin position="24"/>
        <end position="81"/>
    </location>
</feature>
<dbReference type="PANTHER" id="PTHR31194">
    <property type="entry name" value="SHN SHINE , DNA BINDING / TRANSCRIPTION FACTOR"/>
    <property type="match status" value="1"/>
</dbReference>
<evidence type="ECO:0000256" key="5">
    <source>
        <dbReference type="ARBA" id="ARBA00023242"/>
    </source>
</evidence>
<dbReference type="InterPro" id="IPR001471">
    <property type="entry name" value="AP2/ERF_dom"/>
</dbReference>
<keyword evidence="4" id="KW-0804">Transcription</keyword>
<dbReference type="Pfam" id="PF00847">
    <property type="entry name" value="AP2"/>
    <property type="match status" value="1"/>
</dbReference>
<protein>
    <recommendedName>
        <fullName evidence="7">AP2/ERF domain-containing protein</fullName>
    </recommendedName>
</protein>
<dbReference type="PROSITE" id="PS51032">
    <property type="entry name" value="AP2_ERF"/>
    <property type="match status" value="1"/>
</dbReference>
<dbReference type="InterPro" id="IPR050913">
    <property type="entry name" value="AP2/ERF_ERF"/>
</dbReference>
<dbReference type="GO" id="GO:0003700">
    <property type="term" value="F:DNA-binding transcription factor activity"/>
    <property type="evidence" value="ECO:0007669"/>
    <property type="project" value="InterPro"/>
</dbReference>
<evidence type="ECO:0000256" key="2">
    <source>
        <dbReference type="ARBA" id="ARBA00023015"/>
    </source>
</evidence>
<dbReference type="CDD" id="cd00018">
    <property type="entry name" value="AP2"/>
    <property type="match status" value="1"/>
</dbReference>
<accession>A0A835A1D1</accession>
<reference evidence="8 9" key="1">
    <citation type="submission" date="2020-04" db="EMBL/GenBank/DDBJ databases">
        <title>Plant Genome Project.</title>
        <authorList>
            <person name="Zhang R.-G."/>
        </authorList>
    </citation>
    <scope>NUCLEOTIDE SEQUENCE [LARGE SCALE GENOMIC DNA]</scope>
    <source>
        <strain evidence="8">YNK0</strain>
        <tissue evidence="8">Leaf</tissue>
    </source>
</reference>
<proteinExistence type="inferred from homology"/>
<dbReference type="GO" id="GO:0003677">
    <property type="term" value="F:DNA binding"/>
    <property type="evidence" value="ECO:0007669"/>
    <property type="project" value="UniProtKB-KW"/>
</dbReference>
<dbReference type="InterPro" id="IPR016177">
    <property type="entry name" value="DNA-bd_dom_sf"/>
</dbReference>
<dbReference type="PRINTS" id="PR00367">
    <property type="entry name" value="ETHRSPELEMNT"/>
</dbReference>
<dbReference type="Gene3D" id="3.30.730.10">
    <property type="entry name" value="AP2/ERF domain"/>
    <property type="match status" value="1"/>
</dbReference>
<evidence type="ECO:0000259" key="7">
    <source>
        <dbReference type="PROSITE" id="PS51032"/>
    </source>
</evidence>
<keyword evidence="9" id="KW-1185">Reference proteome</keyword>
<dbReference type="Proteomes" id="UP000655225">
    <property type="component" value="Unassembled WGS sequence"/>
</dbReference>
<gene>
    <name evidence="8" type="ORF">HHK36_000289</name>
</gene>
<organism evidence="8 9">
    <name type="scientific">Tetracentron sinense</name>
    <name type="common">Spur-leaf</name>
    <dbReference type="NCBI Taxonomy" id="13715"/>
    <lineage>
        <taxon>Eukaryota</taxon>
        <taxon>Viridiplantae</taxon>
        <taxon>Streptophyta</taxon>
        <taxon>Embryophyta</taxon>
        <taxon>Tracheophyta</taxon>
        <taxon>Spermatophyta</taxon>
        <taxon>Magnoliopsida</taxon>
        <taxon>Trochodendrales</taxon>
        <taxon>Trochodendraceae</taxon>
        <taxon>Tetracentron</taxon>
    </lineage>
</organism>